<gene>
    <name evidence="3" type="ORF">ACFFH7_44040</name>
</gene>
<dbReference type="SUPFAM" id="SSF47203">
    <property type="entry name" value="Acyl-CoA dehydrogenase C-terminal domain-like"/>
    <property type="match status" value="1"/>
</dbReference>
<reference evidence="3 4" key="1">
    <citation type="submission" date="2024-09" db="EMBL/GenBank/DDBJ databases">
        <authorList>
            <person name="Sun Q."/>
            <person name="Mori K."/>
        </authorList>
    </citation>
    <scope>NUCLEOTIDE SEQUENCE [LARGE SCALE GENOMIC DNA]</scope>
    <source>
        <strain evidence="3 4">TBRC 1432</strain>
    </source>
</reference>
<dbReference type="InterPro" id="IPR046373">
    <property type="entry name" value="Acyl-CoA_Oxase/DH_mid-dom_sf"/>
</dbReference>
<evidence type="ECO:0000313" key="3">
    <source>
        <dbReference type="EMBL" id="MFC0548542.1"/>
    </source>
</evidence>
<evidence type="ECO:0000256" key="1">
    <source>
        <dbReference type="ARBA" id="ARBA00023002"/>
    </source>
</evidence>
<dbReference type="Gene3D" id="1.20.140.10">
    <property type="entry name" value="Butyryl-CoA Dehydrogenase, subunit A, domain 3"/>
    <property type="match status" value="1"/>
</dbReference>
<keyword evidence="4" id="KW-1185">Reference proteome</keyword>
<organism evidence="3 4">
    <name type="scientific">Kutzneria chonburiensis</name>
    <dbReference type="NCBI Taxonomy" id="1483604"/>
    <lineage>
        <taxon>Bacteria</taxon>
        <taxon>Bacillati</taxon>
        <taxon>Actinomycetota</taxon>
        <taxon>Actinomycetes</taxon>
        <taxon>Pseudonocardiales</taxon>
        <taxon>Pseudonocardiaceae</taxon>
        <taxon>Kutzneria</taxon>
    </lineage>
</organism>
<dbReference type="PIRSF" id="PIRSF016578">
    <property type="entry name" value="HsaA"/>
    <property type="match status" value="1"/>
</dbReference>
<dbReference type="RefSeq" id="WP_273943972.1">
    <property type="nucleotide sequence ID" value="NZ_CP097263.1"/>
</dbReference>
<keyword evidence="1" id="KW-0560">Oxidoreductase</keyword>
<dbReference type="Pfam" id="PF08028">
    <property type="entry name" value="Acyl-CoA_dh_2"/>
    <property type="match status" value="1"/>
</dbReference>
<sequence length="370" mass="38916">MVNDLVARARELAPLLAEQAAETERSGDVVHAGALAEAGMFSVFAPGKQVELATAVEVFAALGRGCGSSAWVAMILSAGCALTALLDDEVRAEVWGDNPLTAVASVMAPTSTAERVPGGWRVSGQWRPASGVRHAQWVLLGVPVGGGPVQALVPTRETRIVHTWSVSGMQGTASDTVVAENVFVPERRMLSLARATVAGYAAERPDVPWSSVPIWALLPMIGIGPVLGMADAALGHAIDLVRRRGPIIGTEYRRAVDSPAVQVAVARASGLIDGARLHVDRSVRDLTAAMHSRSGPDATVSARIRMDADIVSKNVRQAVALLLDVTGAGAFASSAPLQRVWRDLEVSCRHRIFVPDNGRESYGRALLGLG</sequence>
<protein>
    <submittedName>
        <fullName evidence="3">Acyl-CoA dehydrogenase family protein</fullName>
    </submittedName>
</protein>
<accession>A0ABV6N7H7</accession>
<dbReference type="Gene3D" id="2.40.110.10">
    <property type="entry name" value="Butyryl-CoA Dehydrogenase, subunit A, domain 2"/>
    <property type="match status" value="1"/>
</dbReference>
<dbReference type="InterPro" id="IPR037069">
    <property type="entry name" value="AcylCoA_DH/ox_N_sf"/>
</dbReference>
<dbReference type="Gene3D" id="1.10.540.10">
    <property type="entry name" value="Acyl-CoA dehydrogenase/oxidase, N-terminal domain"/>
    <property type="match status" value="1"/>
</dbReference>
<proteinExistence type="predicted"/>
<comment type="caution">
    <text evidence="3">The sequence shown here is derived from an EMBL/GenBank/DDBJ whole genome shotgun (WGS) entry which is preliminary data.</text>
</comment>
<evidence type="ECO:0000313" key="4">
    <source>
        <dbReference type="Proteomes" id="UP001589810"/>
    </source>
</evidence>
<feature type="domain" description="Acyl-CoA dehydrogenase C-terminal" evidence="2">
    <location>
        <begin position="225"/>
        <end position="353"/>
    </location>
</feature>
<dbReference type="Proteomes" id="UP001589810">
    <property type="component" value="Unassembled WGS sequence"/>
</dbReference>
<dbReference type="InterPro" id="IPR009100">
    <property type="entry name" value="AcylCoA_DH/oxidase_NM_dom_sf"/>
</dbReference>
<dbReference type="SUPFAM" id="SSF56645">
    <property type="entry name" value="Acyl-CoA dehydrogenase NM domain-like"/>
    <property type="match status" value="1"/>
</dbReference>
<dbReference type="EMBL" id="JBHLUD010000016">
    <property type="protein sequence ID" value="MFC0548542.1"/>
    <property type="molecule type" value="Genomic_DNA"/>
</dbReference>
<name>A0ABV6N7H7_9PSEU</name>
<evidence type="ECO:0000259" key="2">
    <source>
        <dbReference type="Pfam" id="PF08028"/>
    </source>
</evidence>
<dbReference type="InterPro" id="IPR013107">
    <property type="entry name" value="Acyl-CoA_DH_C"/>
</dbReference>
<dbReference type="InterPro" id="IPR036250">
    <property type="entry name" value="AcylCo_DH-like_C"/>
</dbReference>